<dbReference type="InterPro" id="IPR049437">
    <property type="entry name" value="tRNA-synt_1c_C2"/>
</dbReference>
<reference evidence="5" key="1">
    <citation type="submission" date="2021-03" db="EMBL/GenBank/DDBJ databases">
        <title>Ottowia sp. 27C isolated from the cloaca of a Giant Asian pond turtle (Heosemys grandis).</title>
        <authorList>
            <person name="Spergser J."/>
            <person name="Busse H.-J."/>
        </authorList>
    </citation>
    <scope>NUCLEOTIDE SEQUENCE</scope>
    <source>
        <strain evidence="5">27C</strain>
    </source>
</reference>
<evidence type="ECO:0000259" key="4">
    <source>
        <dbReference type="Pfam" id="PF20974"/>
    </source>
</evidence>
<dbReference type="KEGG" id="otd:J1M35_12875"/>
<feature type="domain" description="tRNA synthetases class I (E and Q) anti-codon binding" evidence="4">
    <location>
        <begin position="68"/>
        <end position="96"/>
    </location>
</feature>
<evidence type="ECO:0000256" key="3">
    <source>
        <dbReference type="SAM" id="MobiDB-lite"/>
    </source>
</evidence>
<evidence type="ECO:0000313" key="5">
    <source>
        <dbReference type="EMBL" id="QTD47385.1"/>
    </source>
</evidence>
<keyword evidence="1" id="KW-0648">Protein biosynthesis</keyword>
<dbReference type="GO" id="GO:0006412">
    <property type="term" value="P:translation"/>
    <property type="evidence" value="ECO:0007669"/>
    <property type="project" value="UniProtKB-KW"/>
</dbReference>
<dbReference type="Gene3D" id="2.40.240.10">
    <property type="entry name" value="Ribosomal Protein L25, Chain P"/>
    <property type="match status" value="1"/>
</dbReference>
<accession>A0A975H5F2</accession>
<dbReference type="SUPFAM" id="SSF50715">
    <property type="entry name" value="Ribosomal protein L25-like"/>
    <property type="match status" value="1"/>
</dbReference>
<gene>
    <name evidence="5" type="ORF">J1M35_12875</name>
</gene>
<dbReference type="Pfam" id="PF20974">
    <property type="entry name" value="tRNA-synt_1c_C2"/>
    <property type="match status" value="1"/>
</dbReference>
<keyword evidence="6" id="KW-1185">Reference proteome</keyword>
<dbReference type="InterPro" id="IPR011035">
    <property type="entry name" value="Ribosomal_bL25/Gln-tRNA_synth"/>
</dbReference>
<organism evidence="5 6">
    <name type="scientific">Ottowia testudinis</name>
    <dbReference type="NCBI Taxonomy" id="2816950"/>
    <lineage>
        <taxon>Bacteria</taxon>
        <taxon>Pseudomonadati</taxon>
        <taxon>Pseudomonadota</taxon>
        <taxon>Betaproteobacteria</taxon>
        <taxon>Burkholderiales</taxon>
        <taxon>Comamonadaceae</taxon>
        <taxon>Ottowia</taxon>
    </lineage>
</organism>
<feature type="region of interest" description="Disordered" evidence="3">
    <location>
        <begin position="1"/>
        <end position="34"/>
    </location>
</feature>
<dbReference type="Proteomes" id="UP000663903">
    <property type="component" value="Chromosome"/>
</dbReference>
<evidence type="ECO:0000256" key="2">
    <source>
        <dbReference type="ARBA" id="ARBA00035479"/>
    </source>
</evidence>
<proteinExistence type="predicted"/>
<protein>
    <recommendedName>
        <fullName evidence="2">50S ribosomal protein L25</fullName>
    </recommendedName>
</protein>
<dbReference type="AlphaFoldDB" id="A0A975H5F2"/>
<dbReference type="EMBL" id="CP071796">
    <property type="protein sequence ID" value="QTD47385.1"/>
    <property type="molecule type" value="Genomic_DNA"/>
</dbReference>
<evidence type="ECO:0000313" key="6">
    <source>
        <dbReference type="Proteomes" id="UP000663903"/>
    </source>
</evidence>
<evidence type="ECO:0000256" key="1">
    <source>
        <dbReference type="ARBA" id="ARBA00022917"/>
    </source>
</evidence>
<dbReference type="InterPro" id="IPR020056">
    <property type="entry name" value="Rbsml_bL25/Gln-tRNA_synth_N"/>
</dbReference>
<name>A0A975H5F2_9BURK</name>
<sequence length="120" mass="13361">MARSDWPTHSGSQCPQWRPLHAKPRPKCPRNADTGNAICSFASTSTTRGNSNLTPISPQFPQFPPQFPQAIVEPGLAKEAPEDRFQFERHGFFVADRSEHVAGEKLAFNRVTGLKDSWAN</sequence>